<accession>A0A2S8SX48</accession>
<keyword evidence="2" id="KW-0808">Transferase</keyword>
<reference evidence="2 3" key="1">
    <citation type="journal article" date="2018" name="Syst. Appl. Microbiol.">
        <title>Abditibacterium utsteinense sp. nov., the first cultivated member of candidate phylum FBP, isolated from ice-free Antarctic soil samples.</title>
        <authorList>
            <person name="Tahon G."/>
            <person name="Tytgat B."/>
            <person name="Lebbe L."/>
            <person name="Carlier A."/>
            <person name="Willems A."/>
        </authorList>
    </citation>
    <scope>NUCLEOTIDE SEQUENCE [LARGE SCALE GENOMIC DNA]</scope>
    <source>
        <strain evidence="2 3">LMG 29911</strain>
    </source>
</reference>
<dbReference type="Proteomes" id="UP000237684">
    <property type="component" value="Unassembled WGS sequence"/>
</dbReference>
<dbReference type="PANTHER" id="PTHR45947:SF3">
    <property type="entry name" value="SULFOQUINOVOSYL TRANSFERASE SQD2"/>
    <property type="match status" value="1"/>
</dbReference>
<dbReference type="CDD" id="cd03801">
    <property type="entry name" value="GT4_PimA-like"/>
    <property type="match status" value="1"/>
</dbReference>
<dbReference type="Pfam" id="PF13439">
    <property type="entry name" value="Glyco_transf_4"/>
    <property type="match status" value="1"/>
</dbReference>
<protein>
    <submittedName>
        <fullName evidence="2">Glycosyltransferase involved in cell wall bisynthesis</fullName>
    </submittedName>
</protein>
<organism evidence="2 3">
    <name type="scientific">Abditibacterium utsteinense</name>
    <dbReference type="NCBI Taxonomy" id="1960156"/>
    <lineage>
        <taxon>Bacteria</taxon>
        <taxon>Pseudomonadati</taxon>
        <taxon>Abditibacteriota</taxon>
        <taxon>Abditibacteriia</taxon>
        <taxon>Abditibacteriales</taxon>
        <taxon>Abditibacteriaceae</taxon>
        <taxon>Abditibacterium</taxon>
    </lineage>
</organism>
<evidence type="ECO:0000313" key="3">
    <source>
        <dbReference type="Proteomes" id="UP000237684"/>
    </source>
</evidence>
<dbReference type="Pfam" id="PF13692">
    <property type="entry name" value="Glyco_trans_1_4"/>
    <property type="match status" value="1"/>
</dbReference>
<dbReference type="GO" id="GO:0016757">
    <property type="term" value="F:glycosyltransferase activity"/>
    <property type="evidence" value="ECO:0007669"/>
    <property type="project" value="UniProtKB-ARBA"/>
</dbReference>
<sequence length="370" mass="40467">MKILFVLRNLKVGGGTTFLLRAAMGLLARGHRVEVAAQNGAMKARLQAIGVRVHLLPPTPFNRPQLWALLRRDFDIVHACNPTAGDDIVWALRRLNRRARGATTNLPAFVLSIHGNLPGYVQGNLCLREALEILTFDQSALDRLRKIEWMRPDVHLLPRPVEKRDLQVGPADPPHFVMVSRLSKTKGPAALAAIEAVEKIESRFSGLSLTIFGEGSARDSVLARAENLNVQLGRQAVQAPGSTTDPFEAMHSAAAVVGTSYVALEALFHAIPVVAAGYEGFGVVDEANLDEAVACNFGDGFPGLQPEVTAEWLTPCFERILTHFSGESGRAELERMRVRLTKNHSLDAVAGRLETIYQRAIDAKRNGVKR</sequence>
<keyword evidence="3" id="KW-1185">Reference proteome</keyword>
<gene>
    <name evidence="2" type="ORF">B1R32_101120</name>
</gene>
<dbReference type="OrthoDB" id="59694at2"/>
<dbReference type="EMBL" id="NIGF01000001">
    <property type="protein sequence ID" value="PQV65380.1"/>
    <property type="molecule type" value="Genomic_DNA"/>
</dbReference>
<dbReference type="InterPro" id="IPR050194">
    <property type="entry name" value="Glycosyltransferase_grp1"/>
</dbReference>
<dbReference type="Gene3D" id="3.40.50.2000">
    <property type="entry name" value="Glycogen Phosphorylase B"/>
    <property type="match status" value="2"/>
</dbReference>
<name>A0A2S8SX48_9BACT</name>
<dbReference type="PANTHER" id="PTHR45947">
    <property type="entry name" value="SULFOQUINOVOSYL TRANSFERASE SQD2"/>
    <property type="match status" value="1"/>
</dbReference>
<dbReference type="InterPro" id="IPR028098">
    <property type="entry name" value="Glyco_trans_4-like_N"/>
</dbReference>
<evidence type="ECO:0000259" key="1">
    <source>
        <dbReference type="Pfam" id="PF13439"/>
    </source>
</evidence>
<evidence type="ECO:0000313" key="2">
    <source>
        <dbReference type="EMBL" id="PQV65380.1"/>
    </source>
</evidence>
<proteinExistence type="predicted"/>
<dbReference type="AlphaFoldDB" id="A0A2S8SX48"/>
<dbReference type="SUPFAM" id="SSF53756">
    <property type="entry name" value="UDP-Glycosyltransferase/glycogen phosphorylase"/>
    <property type="match status" value="1"/>
</dbReference>
<comment type="caution">
    <text evidence="2">The sequence shown here is derived from an EMBL/GenBank/DDBJ whole genome shotgun (WGS) entry which is preliminary data.</text>
</comment>
<dbReference type="RefSeq" id="WP_105482122.1">
    <property type="nucleotide sequence ID" value="NZ_NIGF01000001.1"/>
</dbReference>
<dbReference type="InParanoid" id="A0A2S8SX48"/>
<feature type="domain" description="Glycosyltransferase subfamily 4-like N-terminal" evidence="1">
    <location>
        <begin position="12"/>
        <end position="131"/>
    </location>
</feature>